<dbReference type="EnsemblPlants" id="AET3Gv20013400.2">
    <property type="protein sequence ID" value="AET3Gv20013400.2"/>
    <property type="gene ID" value="AET3Gv20013400"/>
</dbReference>
<reference evidence="2" key="3">
    <citation type="journal article" date="2017" name="Nature">
        <title>Genome sequence of the progenitor of the wheat D genome Aegilops tauschii.</title>
        <authorList>
            <person name="Luo M.C."/>
            <person name="Gu Y.Q."/>
            <person name="Puiu D."/>
            <person name="Wang H."/>
            <person name="Twardziok S.O."/>
            <person name="Deal K.R."/>
            <person name="Huo N."/>
            <person name="Zhu T."/>
            <person name="Wang L."/>
            <person name="Wang Y."/>
            <person name="McGuire P.E."/>
            <person name="Liu S."/>
            <person name="Long H."/>
            <person name="Ramasamy R.K."/>
            <person name="Rodriguez J.C."/>
            <person name="Van S.L."/>
            <person name="Yuan L."/>
            <person name="Wang Z."/>
            <person name="Xia Z."/>
            <person name="Xiao L."/>
            <person name="Anderson O.D."/>
            <person name="Ouyang S."/>
            <person name="Liang Y."/>
            <person name="Zimin A.V."/>
            <person name="Pertea G."/>
            <person name="Qi P."/>
            <person name="Bennetzen J.L."/>
            <person name="Dai X."/>
            <person name="Dawson M.W."/>
            <person name="Muller H.G."/>
            <person name="Kugler K."/>
            <person name="Rivarola-Duarte L."/>
            <person name="Spannagl M."/>
            <person name="Mayer K.F.X."/>
            <person name="Lu F.H."/>
            <person name="Bevan M.W."/>
            <person name="Leroy P."/>
            <person name="Li P."/>
            <person name="You F.M."/>
            <person name="Sun Q."/>
            <person name="Liu Z."/>
            <person name="Lyons E."/>
            <person name="Wicker T."/>
            <person name="Salzberg S.L."/>
            <person name="Devos K.M."/>
            <person name="Dvorak J."/>
        </authorList>
    </citation>
    <scope>NUCLEOTIDE SEQUENCE [LARGE SCALE GENOMIC DNA]</scope>
    <source>
        <strain evidence="2">cv. AL8/78</strain>
    </source>
</reference>
<accession>A0A453DNM2</accession>
<name>A0A453DNM2_AEGTS</name>
<evidence type="ECO:0000313" key="2">
    <source>
        <dbReference type="EnsemblPlants" id="AET3Gv20013400.2"/>
    </source>
</evidence>
<evidence type="ECO:0000256" key="1">
    <source>
        <dbReference type="SAM" id="MobiDB-lite"/>
    </source>
</evidence>
<proteinExistence type="predicted"/>
<protein>
    <submittedName>
        <fullName evidence="2">Uncharacterized protein</fullName>
    </submittedName>
</protein>
<reference evidence="2" key="5">
    <citation type="journal article" date="2021" name="G3 (Bethesda)">
        <title>Aegilops tauschii genome assembly Aet v5.0 features greater sequence contiguity and improved annotation.</title>
        <authorList>
            <person name="Wang L."/>
            <person name="Zhu T."/>
            <person name="Rodriguez J.C."/>
            <person name="Deal K.R."/>
            <person name="Dubcovsky J."/>
            <person name="McGuire P.E."/>
            <person name="Lux T."/>
            <person name="Spannagl M."/>
            <person name="Mayer K.F.X."/>
            <person name="Baldrich P."/>
            <person name="Meyers B.C."/>
            <person name="Huo N."/>
            <person name="Gu Y.Q."/>
            <person name="Zhou H."/>
            <person name="Devos K.M."/>
            <person name="Bennetzen J.L."/>
            <person name="Unver T."/>
            <person name="Budak H."/>
            <person name="Gulick P.J."/>
            <person name="Galiba G."/>
            <person name="Kalapos B."/>
            <person name="Nelson D.R."/>
            <person name="Li P."/>
            <person name="You F.M."/>
            <person name="Luo M.C."/>
            <person name="Dvorak J."/>
        </authorList>
    </citation>
    <scope>NUCLEOTIDE SEQUENCE [LARGE SCALE GENOMIC DNA]</scope>
    <source>
        <strain evidence="2">cv. AL8/78</strain>
    </source>
</reference>
<dbReference type="Gramene" id="AET3Gv20013400.2">
    <property type="protein sequence ID" value="AET3Gv20013400.2"/>
    <property type="gene ID" value="AET3Gv20013400"/>
</dbReference>
<reference evidence="3" key="2">
    <citation type="journal article" date="2017" name="Nat. Plants">
        <title>The Aegilops tauschii genome reveals multiple impacts of transposons.</title>
        <authorList>
            <person name="Zhao G."/>
            <person name="Zou C."/>
            <person name="Li K."/>
            <person name="Wang K."/>
            <person name="Li T."/>
            <person name="Gao L."/>
            <person name="Zhang X."/>
            <person name="Wang H."/>
            <person name="Yang Z."/>
            <person name="Liu X."/>
            <person name="Jiang W."/>
            <person name="Mao L."/>
            <person name="Kong X."/>
            <person name="Jiao Y."/>
            <person name="Jia J."/>
        </authorList>
    </citation>
    <scope>NUCLEOTIDE SEQUENCE [LARGE SCALE GENOMIC DNA]</scope>
    <source>
        <strain evidence="3">cv. AL8/78</strain>
    </source>
</reference>
<keyword evidence="3" id="KW-1185">Reference proteome</keyword>
<organism evidence="2 3">
    <name type="scientific">Aegilops tauschii subsp. strangulata</name>
    <name type="common">Goatgrass</name>
    <dbReference type="NCBI Taxonomy" id="200361"/>
    <lineage>
        <taxon>Eukaryota</taxon>
        <taxon>Viridiplantae</taxon>
        <taxon>Streptophyta</taxon>
        <taxon>Embryophyta</taxon>
        <taxon>Tracheophyta</taxon>
        <taxon>Spermatophyta</taxon>
        <taxon>Magnoliopsida</taxon>
        <taxon>Liliopsida</taxon>
        <taxon>Poales</taxon>
        <taxon>Poaceae</taxon>
        <taxon>BOP clade</taxon>
        <taxon>Pooideae</taxon>
        <taxon>Triticodae</taxon>
        <taxon>Triticeae</taxon>
        <taxon>Triticinae</taxon>
        <taxon>Aegilops</taxon>
    </lineage>
</organism>
<dbReference type="AlphaFoldDB" id="A0A453DNM2"/>
<evidence type="ECO:0000313" key="3">
    <source>
        <dbReference type="Proteomes" id="UP000015105"/>
    </source>
</evidence>
<reference evidence="2" key="4">
    <citation type="submission" date="2019-03" db="UniProtKB">
        <authorList>
            <consortium name="EnsemblPlants"/>
        </authorList>
    </citation>
    <scope>IDENTIFICATION</scope>
</reference>
<reference evidence="3" key="1">
    <citation type="journal article" date="2014" name="Science">
        <title>Ancient hybridizations among the ancestral genomes of bread wheat.</title>
        <authorList>
            <consortium name="International Wheat Genome Sequencing Consortium,"/>
            <person name="Marcussen T."/>
            <person name="Sandve S.R."/>
            <person name="Heier L."/>
            <person name="Spannagl M."/>
            <person name="Pfeifer M."/>
            <person name="Jakobsen K.S."/>
            <person name="Wulff B.B."/>
            <person name="Steuernagel B."/>
            <person name="Mayer K.F."/>
            <person name="Olsen O.A."/>
        </authorList>
    </citation>
    <scope>NUCLEOTIDE SEQUENCE [LARGE SCALE GENOMIC DNA]</scope>
    <source>
        <strain evidence="3">cv. AL8/78</strain>
    </source>
</reference>
<feature type="region of interest" description="Disordered" evidence="1">
    <location>
        <begin position="44"/>
        <end position="75"/>
    </location>
</feature>
<sequence length="75" mass="8204">DNTGSAYFKSVPSSRFLAASKITDLLSKKTACFLRSTMDVILQGGQADRGQESGGRRARVQPPLHQDPSNQLWNP</sequence>
<dbReference type="Proteomes" id="UP000015105">
    <property type="component" value="Chromosome 3D"/>
</dbReference>